<dbReference type="PANTHER" id="PTHR13271:SF151">
    <property type="entry name" value="SET DOMAIN-CONTAINING PROTEIN 4"/>
    <property type="match status" value="1"/>
</dbReference>
<dbReference type="PROSITE" id="PS50280">
    <property type="entry name" value="SET"/>
    <property type="match status" value="1"/>
</dbReference>
<dbReference type="Gene3D" id="3.90.1420.10">
    <property type="entry name" value="Rubisco LSMT, substrate-binding domain"/>
    <property type="match status" value="1"/>
</dbReference>
<feature type="domain" description="SET" evidence="4">
    <location>
        <begin position="1"/>
        <end position="196"/>
    </location>
</feature>
<keyword evidence="1" id="KW-0489">Methyltransferase</keyword>
<dbReference type="EMBL" id="JAIXMP010000022">
    <property type="protein sequence ID" value="KAI9255677.1"/>
    <property type="molecule type" value="Genomic_DNA"/>
</dbReference>
<dbReference type="AlphaFoldDB" id="A0AAD5PBR7"/>
<dbReference type="InterPro" id="IPR015353">
    <property type="entry name" value="Rubisco_LSMT_subst-bd"/>
</dbReference>
<keyword evidence="3" id="KW-0949">S-adenosyl-L-methionine</keyword>
<gene>
    <name evidence="5" type="ORF">BDA99DRAFT_442229</name>
</gene>
<accession>A0AAD5PBR7</accession>
<dbReference type="InterPro" id="IPR050600">
    <property type="entry name" value="SETD3_SETD6_MTase"/>
</dbReference>
<evidence type="ECO:0000256" key="1">
    <source>
        <dbReference type="ARBA" id="ARBA00022603"/>
    </source>
</evidence>
<evidence type="ECO:0000256" key="2">
    <source>
        <dbReference type="ARBA" id="ARBA00022679"/>
    </source>
</evidence>
<evidence type="ECO:0000313" key="6">
    <source>
        <dbReference type="Proteomes" id="UP001209540"/>
    </source>
</evidence>
<dbReference type="Gene3D" id="3.90.1410.10">
    <property type="entry name" value="set domain protein methyltransferase, domain 1"/>
    <property type="match status" value="1"/>
</dbReference>
<dbReference type="Pfam" id="PF00856">
    <property type="entry name" value="SET"/>
    <property type="match status" value="1"/>
</dbReference>
<reference evidence="5" key="2">
    <citation type="submission" date="2023-02" db="EMBL/GenBank/DDBJ databases">
        <authorList>
            <consortium name="DOE Joint Genome Institute"/>
            <person name="Mondo S.J."/>
            <person name="Chang Y."/>
            <person name="Wang Y."/>
            <person name="Ahrendt S."/>
            <person name="Andreopoulos W."/>
            <person name="Barry K."/>
            <person name="Beard J."/>
            <person name="Benny G.L."/>
            <person name="Blankenship S."/>
            <person name="Bonito G."/>
            <person name="Cuomo C."/>
            <person name="Desiro A."/>
            <person name="Gervers K.A."/>
            <person name="Hundley H."/>
            <person name="Kuo A."/>
            <person name="LaButti K."/>
            <person name="Lang B.F."/>
            <person name="Lipzen A."/>
            <person name="O'Donnell K."/>
            <person name="Pangilinan J."/>
            <person name="Reynolds N."/>
            <person name="Sandor L."/>
            <person name="Smith M.W."/>
            <person name="Tsang A."/>
            <person name="Grigoriev I.V."/>
            <person name="Stajich J.E."/>
            <person name="Spatafora J.W."/>
        </authorList>
    </citation>
    <scope>NUCLEOTIDE SEQUENCE</scope>
    <source>
        <strain evidence="5">RSA 2281</strain>
    </source>
</reference>
<dbReference type="GO" id="GO:0032259">
    <property type="term" value="P:methylation"/>
    <property type="evidence" value="ECO:0007669"/>
    <property type="project" value="UniProtKB-KW"/>
</dbReference>
<dbReference type="InterPro" id="IPR001214">
    <property type="entry name" value="SET_dom"/>
</dbReference>
<evidence type="ECO:0000313" key="5">
    <source>
        <dbReference type="EMBL" id="KAI9255677.1"/>
    </source>
</evidence>
<dbReference type="SUPFAM" id="SSF82199">
    <property type="entry name" value="SET domain"/>
    <property type="match status" value="1"/>
</dbReference>
<dbReference type="PANTHER" id="PTHR13271">
    <property type="entry name" value="UNCHARACTERIZED PUTATIVE METHYLTRANSFERASE"/>
    <property type="match status" value="1"/>
</dbReference>
<organism evidence="5 6">
    <name type="scientific">Phascolomyces articulosus</name>
    <dbReference type="NCBI Taxonomy" id="60185"/>
    <lineage>
        <taxon>Eukaryota</taxon>
        <taxon>Fungi</taxon>
        <taxon>Fungi incertae sedis</taxon>
        <taxon>Mucoromycota</taxon>
        <taxon>Mucoromycotina</taxon>
        <taxon>Mucoromycetes</taxon>
        <taxon>Mucorales</taxon>
        <taxon>Lichtheimiaceae</taxon>
        <taxon>Phascolomyces</taxon>
    </lineage>
</organism>
<evidence type="ECO:0000259" key="4">
    <source>
        <dbReference type="PROSITE" id="PS50280"/>
    </source>
</evidence>
<name>A0AAD5PBR7_9FUNG</name>
<reference evidence="5" key="1">
    <citation type="journal article" date="2022" name="IScience">
        <title>Evolution of zygomycete secretomes and the origins of terrestrial fungal ecologies.</title>
        <authorList>
            <person name="Chang Y."/>
            <person name="Wang Y."/>
            <person name="Mondo S."/>
            <person name="Ahrendt S."/>
            <person name="Andreopoulos W."/>
            <person name="Barry K."/>
            <person name="Beard J."/>
            <person name="Benny G.L."/>
            <person name="Blankenship S."/>
            <person name="Bonito G."/>
            <person name="Cuomo C."/>
            <person name="Desiro A."/>
            <person name="Gervers K.A."/>
            <person name="Hundley H."/>
            <person name="Kuo A."/>
            <person name="LaButti K."/>
            <person name="Lang B.F."/>
            <person name="Lipzen A."/>
            <person name="O'Donnell K."/>
            <person name="Pangilinan J."/>
            <person name="Reynolds N."/>
            <person name="Sandor L."/>
            <person name="Smith M.E."/>
            <person name="Tsang A."/>
            <person name="Grigoriev I.V."/>
            <person name="Stajich J.E."/>
            <person name="Spatafora J.W."/>
        </authorList>
    </citation>
    <scope>NUCLEOTIDE SEQUENCE</scope>
    <source>
        <strain evidence="5">RSA 2281</strain>
    </source>
</reference>
<protein>
    <recommendedName>
        <fullName evidence="4">SET domain-containing protein</fullName>
    </recommendedName>
</protein>
<proteinExistence type="predicted"/>
<dbReference type="InterPro" id="IPR036464">
    <property type="entry name" value="Rubisco_LSMT_subst-bd_sf"/>
</dbReference>
<keyword evidence="6" id="KW-1185">Reference proteome</keyword>
<evidence type="ECO:0000256" key="3">
    <source>
        <dbReference type="ARBA" id="ARBA00022691"/>
    </source>
</evidence>
<dbReference type="InterPro" id="IPR046341">
    <property type="entry name" value="SET_dom_sf"/>
</dbReference>
<dbReference type="Pfam" id="PF09273">
    <property type="entry name" value="Rubis-subs-bind"/>
    <property type="match status" value="1"/>
</dbReference>
<dbReference type="CDD" id="cd19177">
    <property type="entry name" value="SET_SETD4"/>
    <property type="match status" value="1"/>
</dbReference>
<sequence length="376" mass="43691">MMATADIEPGEIIVSVPKKFLICNETLQKTYGQHPLNMHQLLALHICFLKRDPSCWWRPYIDLLPSHFNTMPVKYPKILADHLPASLKDEVSQQMKKLESDYTTASRFLKSRNMNESVTYEEYEWAWLCVNTRCIHMSTMDATAKGGNIAMAILLDFLNHSSTAKIESGFNVRTQCFEIRTITPYKKGEQIFINYGPHDNLAILREYGFIIPDQNDFNFVSLDKEVWSLFDEMETTRTSQLKKAILEKEGDYSIKKHEISFRLLSALRLLAIDGANSRAALDQRYLEWQDTILGETDIISQNNERRVLIMLKSLCERVIQSSSEEKLELSKITEEDIIKYDIHNYALTFVKQIWRETEEIARLTVLDIEEKLGQIF</sequence>
<dbReference type="InterPro" id="IPR044429">
    <property type="entry name" value="SETD4_SET"/>
</dbReference>
<comment type="caution">
    <text evidence="5">The sequence shown here is derived from an EMBL/GenBank/DDBJ whole genome shotgun (WGS) entry which is preliminary data.</text>
</comment>
<keyword evidence="2" id="KW-0808">Transferase</keyword>
<dbReference type="GO" id="GO:0016279">
    <property type="term" value="F:protein-lysine N-methyltransferase activity"/>
    <property type="evidence" value="ECO:0007669"/>
    <property type="project" value="InterPro"/>
</dbReference>
<dbReference type="Proteomes" id="UP001209540">
    <property type="component" value="Unassembled WGS sequence"/>
</dbReference>